<dbReference type="InterPro" id="IPR053253">
    <property type="entry name" value="Sex_diff_modulator"/>
</dbReference>
<organism evidence="1">
    <name type="scientific">Oryza officinalis</name>
    <dbReference type="NCBI Taxonomy" id="4535"/>
    <lineage>
        <taxon>Eukaryota</taxon>
        <taxon>Viridiplantae</taxon>
        <taxon>Streptophyta</taxon>
        <taxon>Embryophyta</taxon>
        <taxon>Tracheophyta</taxon>
        <taxon>Spermatophyta</taxon>
        <taxon>Magnoliopsida</taxon>
        <taxon>Liliopsida</taxon>
        <taxon>Poales</taxon>
        <taxon>Poaceae</taxon>
        <taxon>BOP clade</taxon>
        <taxon>Oryzoideae</taxon>
        <taxon>Oryzeae</taxon>
        <taxon>Oryzinae</taxon>
        <taxon>Oryza</taxon>
    </lineage>
</organism>
<dbReference type="EMBL" id="AP011469">
    <property type="protein sequence ID" value="BAX25000.1"/>
    <property type="molecule type" value="Genomic_DNA"/>
</dbReference>
<accession>A0A1V1H0W3</accession>
<sequence>MALVAIVVGSEATLPAVTGCNAPPGPHPPSRLQAARQALEQDASMIGALLWSACWVDSLDEESASGVNLDKFKLTAWTFDPYTIPKSKLLRIMEPMNQSAFCGKPFLDYDVIFHLTTVEDFQQPPKKYFAPSSDSSGMEACWTLTPTATAPHVVTSSSRTAAR</sequence>
<proteinExistence type="predicted"/>
<name>A0A1V1H0W3_9ORYZ</name>
<gene>
    <name evidence="1" type="primary">OO_Ba0014A07.9</name>
</gene>
<evidence type="ECO:0000313" key="1">
    <source>
        <dbReference type="EMBL" id="BAX25000.1"/>
    </source>
</evidence>
<dbReference type="AlphaFoldDB" id="A0A1V1H0W3"/>
<protein>
    <submittedName>
        <fullName evidence="1">Uncharacterized protein</fullName>
    </submittedName>
</protein>
<dbReference type="PANTHER" id="PTHR33087:SF52">
    <property type="entry name" value="CCHC-TYPE DOMAIN-CONTAINING PROTEIN"/>
    <property type="match status" value="1"/>
</dbReference>
<dbReference type="PANTHER" id="PTHR33087">
    <property type="entry name" value="OS07G0539200 PROTEIN"/>
    <property type="match status" value="1"/>
</dbReference>
<reference evidence="1" key="1">
    <citation type="submission" date="2009-05" db="EMBL/GenBank/DDBJ databases">
        <title>Oryza sativa Japonica Group genomic DNA, chromosome 6, BAC clone:KMK0024M20, cultivar:Khau Mac Kho.</title>
        <authorList>
            <person name="Matsumoto T."/>
            <person name="Wu J."/>
            <person name="Kanamori H."/>
        </authorList>
    </citation>
    <scope>NUCLEOTIDE SEQUENCE</scope>
    <source>
        <strain evidence="1">IRGC 100896</strain>
    </source>
</reference>